<comment type="caution">
    <text evidence="2">The sequence shown here is derived from an EMBL/GenBank/DDBJ whole genome shotgun (WGS) entry which is preliminary data.</text>
</comment>
<sequence>MHRFEIQDFELSYISELSKIVEDTWHINNDFGKGFYPKDYLSYCYVKYNYNLSDYSKMILVDGKFAGIIFGRINKNFKFFDYFKGNFKNFFMGLNILLKNKVNFFKLFRFLKKDKKIVFEKKNNEFFDTEVTLFIVDPSFRGLGIGRKLMNDFKNYCKNNNVKYIYLYTDSMCNINFYDKYGFKQIFKRLNSVKIEKKKINYYDYIYIMKP</sequence>
<evidence type="ECO:0000313" key="3">
    <source>
        <dbReference type="Proteomes" id="UP000245921"/>
    </source>
</evidence>
<reference evidence="2 3" key="1">
    <citation type="submission" date="2018-05" db="EMBL/GenBank/DDBJ databases">
        <title>Genomic Encyclopedia of Type Strains, Phase IV (KMG-IV): sequencing the most valuable type-strain genomes for metagenomic binning, comparative biology and taxonomic classification.</title>
        <authorList>
            <person name="Goeker M."/>
        </authorList>
    </citation>
    <scope>NUCLEOTIDE SEQUENCE [LARGE SCALE GENOMIC DNA]</scope>
    <source>
        <strain evidence="2 3">DSM 24906</strain>
    </source>
</reference>
<accession>A0AA45C6T4</accession>
<dbReference type="PROSITE" id="PS51186">
    <property type="entry name" value="GNAT"/>
    <property type="match status" value="1"/>
</dbReference>
<dbReference type="Pfam" id="PF13508">
    <property type="entry name" value="Acetyltransf_7"/>
    <property type="match status" value="1"/>
</dbReference>
<dbReference type="Gene3D" id="3.40.630.30">
    <property type="match status" value="1"/>
</dbReference>
<dbReference type="Proteomes" id="UP000245921">
    <property type="component" value="Unassembled WGS sequence"/>
</dbReference>
<name>A0AA45C6T4_9BACT</name>
<organism evidence="2 3">
    <name type="scientific">Oceanotoga teriensis</name>
    <dbReference type="NCBI Taxonomy" id="515440"/>
    <lineage>
        <taxon>Bacteria</taxon>
        <taxon>Thermotogati</taxon>
        <taxon>Thermotogota</taxon>
        <taxon>Thermotogae</taxon>
        <taxon>Petrotogales</taxon>
        <taxon>Petrotogaceae</taxon>
        <taxon>Oceanotoga</taxon>
    </lineage>
</organism>
<proteinExistence type="predicted"/>
<dbReference type="InterPro" id="IPR016181">
    <property type="entry name" value="Acyl_CoA_acyltransferase"/>
</dbReference>
<evidence type="ECO:0000259" key="1">
    <source>
        <dbReference type="PROSITE" id="PS51186"/>
    </source>
</evidence>
<gene>
    <name evidence="2" type="ORF">C7380_10833</name>
</gene>
<feature type="domain" description="N-acetyltransferase" evidence="1">
    <location>
        <begin position="4"/>
        <end position="201"/>
    </location>
</feature>
<dbReference type="EMBL" id="QGGI01000008">
    <property type="protein sequence ID" value="PWJ93204.1"/>
    <property type="molecule type" value="Genomic_DNA"/>
</dbReference>
<protein>
    <submittedName>
        <fullName evidence="2">Acetyltransferase (GNAT) family protein</fullName>
    </submittedName>
</protein>
<dbReference type="GO" id="GO:0016747">
    <property type="term" value="F:acyltransferase activity, transferring groups other than amino-acyl groups"/>
    <property type="evidence" value="ECO:0007669"/>
    <property type="project" value="InterPro"/>
</dbReference>
<dbReference type="CDD" id="cd04301">
    <property type="entry name" value="NAT_SF"/>
    <property type="match status" value="1"/>
</dbReference>
<dbReference type="SUPFAM" id="SSF55729">
    <property type="entry name" value="Acyl-CoA N-acyltransferases (Nat)"/>
    <property type="match status" value="1"/>
</dbReference>
<dbReference type="AlphaFoldDB" id="A0AA45C6T4"/>
<keyword evidence="3" id="KW-1185">Reference proteome</keyword>
<dbReference type="RefSeq" id="WP_109604734.1">
    <property type="nucleotide sequence ID" value="NZ_JAMHJO010000022.1"/>
</dbReference>
<dbReference type="InterPro" id="IPR000182">
    <property type="entry name" value="GNAT_dom"/>
</dbReference>
<evidence type="ECO:0000313" key="2">
    <source>
        <dbReference type="EMBL" id="PWJ93204.1"/>
    </source>
</evidence>